<dbReference type="GO" id="GO:0070038">
    <property type="term" value="F:rRNA (pseudouridine-N3-)-methyltransferase activity"/>
    <property type="evidence" value="ECO:0007669"/>
    <property type="project" value="UniProtKB-UniRule"/>
</dbReference>
<comment type="function">
    <text evidence="6">Specifically methylates the pseudouridine at position 1915 (m3Psi1915) in 23S rRNA.</text>
</comment>
<gene>
    <name evidence="7" type="primary">rlmH22</name>
    <name evidence="6" type="synonym">rlmH</name>
    <name evidence="7" type="ORF">TKV_c23890</name>
</gene>
<keyword evidence="8" id="KW-1185">Reference proteome</keyword>
<keyword evidence="1 6" id="KW-0698">rRNA processing</keyword>
<dbReference type="eggNOG" id="COG1576">
    <property type="taxonomic scope" value="Bacteria"/>
</dbReference>
<dbReference type="GO" id="GO:0005737">
    <property type="term" value="C:cytoplasm"/>
    <property type="evidence" value="ECO:0007669"/>
    <property type="project" value="UniProtKB-SubCell"/>
</dbReference>
<evidence type="ECO:0000313" key="7">
    <source>
        <dbReference type="EMBL" id="AIS53511.1"/>
    </source>
</evidence>
<protein>
    <recommendedName>
        <fullName evidence="6">Ribosomal RNA large subunit methyltransferase H</fullName>
        <ecNumber evidence="6">2.1.1.177</ecNumber>
    </recommendedName>
    <alternativeName>
        <fullName evidence="6">23S rRNA (pseudouridine1915-N3)-methyltransferase</fullName>
    </alternativeName>
    <alternativeName>
        <fullName evidence="6">23S rRNA m3Psi1915 methyltransferase</fullName>
    </alternativeName>
    <alternativeName>
        <fullName evidence="6">rRNA (pseudouridine-N3-)-methyltransferase RlmH</fullName>
    </alternativeName>
</protein>
<dbReference type="Gene3D" id="3.40.1280.10">
    <property type="match status" value="1"/>
</dbReference>
<reference evidence="8" key="1">
    <citation type="journal article" date="2015" name="Genome Announc.">
        <title>Whole-Genome Sequences of 80 Environmental and Clinical Isolates of Burkholderia pseudomallei.</title>
        <authorList>
            <person name="Johnson S.L."/>
            <person name="Baker A.L."/>
            <person name="Chain P.S."/>
            <person name="Currie B.J."/>
            <person name="Daligault H.E."/>
            <person name="Davenport K.W."/>
            <person name="Davis C.B."/>
            <person name="Inglis T.J."/>
            <person name="Kaestli M."/>
            <person name="Koren S."/>
            <person name="Mayo M."/>
            <person name="Merritt A.J."/>
            <person name="Price E.P."/>
            <person name="Sarovich D.S."/>
            <person name="Warner J."/>
            <person name="Rosovitz M.J."/>
        </authorList>
    </citation>
    <scope>NUCLEOTIDE SEQUENCE [LARGE SCALE GENOMIC DNA]</scope>
    <source>
        <strain evidence="8">DSM 2030</strain>
    </source>
</reference>
<dbReference type="STRING" id="2325.TKV_c23890"/>
<dbReference type="EC" id="2.1.1.177" evidence="6"/>
<organism evidence="7 8">
    <name type="scientific">Thermoanaerobacter kivui</name>
    <name type="common">Acetogenium kivui</name>
    <dbReference type="NCBI Taxonomy" id="2325"/>
    <lineage>
        <taxon>Bacteria</taxon>
        <taxon>Bacillati</taxon>
        <taxon>Bacillota</taxon>
        <taxon>Clostridia</taxon>
        <taxon>Thermoanaerobacterales</taxon>
        <taxon>Thermoanaerobacteraceae</taxon>
        <taxon>Thermoanaerobacter</taxon>
    </lineage>
</organism>
<dbReference type="PANTHER" id="PTHR33603">
    <property type="entry name" value="METHYLTRANSFERASE"/>
    <property type="match status" value="1"/>
</dbReference>
<dbReference type="InterPro" id="IPR029026">
    <property type="entry name" value="tRNA_m1G_MTases_N"/>
</dbReference>
<dbReference type="KEGG" id="tki:TKV_c23890"/>
<dbReference type="RefSeq" id="WP_049686072.1">
    <property type="nucleotide sequence ID" value="NZ_CP009170.1"/>
</dbReference>
<dbReference type="EMBL" id="CP009170">
    <property type="protein sequence ID" value="AIS53511.1"/>
    <property type="molecule type" value="Genomic_DNA"/>
</dbReference>
<feature type="binding site" evidence="6">
    <location>
        <position position="108"/>
    </location>
    <ligand>
        <name>S-adenosyl-L-methionine</name>
        <dbReference type="ChEBI" id="CHEBI:59789"/>
    </ligand>
</feature>
<comment type="subcellular location">
    <subcellularLocation>
        <location evidence="6">Cytoplasm</location>
    </subcellularLocation>
</comment>
<evidence type="ECO:0000256" key="1">
    <source>
        <dbReference type="ARBA" id="ARBA00022552"/>
    </source>
</evidence>
<evidence type="ECO:0000256" key="3">
    <source>
        <dbReference type="ARBA" id="ARBA00022679"/>
    </source>
</evidence>
<dbReference type="NCBIfam" id="NF000985">
    <property type="entry name" value="PRK00103.1-3"/>
    <property type="match status" value="1"/>
</dbReference>
<sequence length="155" mass="18109">MNIRIIVVGRIKEKYINDGINFYLKKLRPYCNIEIIEVEEEKAPQNLSEKEREEILKKEGERIFSKIKKGSFAVSLAIEGRGMDSHKFSKFIKDTFQSGYKEMTFIIGGSLGLWESIKDQSHFNLSFSKMTFPHQLMRLILLEQLYLAFDGKIHL</sequence>
<keyword evidence="3 6" id="KW-0808">Transferase</keyword>
<feature type="binding site" evidence="6">
    <location>
        <begin position="127"/>
        <end position="132"/>
    </location>
    <ligand>
        <name>S-adenosyl-L-methionine</name>
        <dbReference type="ChEBI" id="CHEBI:59789"/>
    </ligand>
</feature>
<dbReference type="PANTHER" id="PTHR33603:SF1">
    <property type="entry name" value="RIBOSOMAL RNA LARGE SUBUNIT METHYLTRANSFERASE H"/>
    <property type="match status" value="1"/>
</dbReference>
<dbReference type="PIRSF" id="PIRSF004505">
    <property type="entry name" value="MT_bac"/>
    <property type="match status" value="1"/>
</dbReference>
<dbReference type="Pfam" id="PF02590">
    <property type="entry name" value="SPOUT_MTase"/>
    <property type="match status" value="1"/>
</dbReference>
<dbReference type="Proteomes" id="UP000029669">
    <property type="component" value="Chromosome"/>
</dbReference>
<evidence type="ECO:0000256" key="6">
    <source>
        <dbReference type="HAMAP-Rule" id="MF_00658"/>
    </source>
</evidence>
<dbReference type="InterPro" id="IPR003742">
    <property type="entry name" value="RlmH-like"/>
</dbReference>
<evidence type="ECO:0000313" key="8">
    <source>
        <dbReference type="Proteomes" id="UP000029669"/>
    </source>
</evidence>
<dbReference type="HAMAP" id="MF_00658">
    <property type="entry name" value="23SrRNA_methyltr_H"/>
    <property type="match status" value="1"/>
</dbReference>
<evidence type="ECO:0000256" key="4">
    <source>
        <dbReference type="ARBA" id="ARBA00022691"/>
    </source>
</evidence>
<feature type="binding site" evidence="6">
    <location>
        <position position="76"/>
    </location>
    <ligand>
        <name>S-adenosyl-L-methionine</name>
        <dbReference type="ChEBI" id="CHEBI:59789"/>
    </ligand>
</feature>
<dbReference type="AlphaFoldDB" id="A0A097AUN7"/>
<dbReference type="OrthoDB" id="9806643at2"/>
<keyword evidence="2 6" id="KW-0489">Methyltransferase</keyword>
<dbReference type="HOGENOM" id="CLU_100552_0_0_9"/>
<dbReference type="SUPFAM" id="SSF75217">
    <property type="entry name" value="alpha/beta knot"/>
    <property type="match status" value="1"/>
</dbReference>
<keyword evidence="6" id="KW-0963">Cytoplasm</keyword>
<comment type="similarity">
    <text evidence="5 6">Belongs to the RNA methyltransferase RlmH family.</text>
</comment>
<dbReference type="InterPro" id="IPR029028">
    <property type="entry name" value="Alpha/beta_knot_MTases"/>
</dbReference>
<name>A0A097AUN7_THEKI</name>
<comment type="subunit">
    <text evidence="6">Homodimer.</text>
</comment>
<proteinExistence type="inferred from homology"/>
<evidence type="ECO:0000256" key="5">
    <source>
        <dbReference type="ARBA" id="ARBA00038303"/>
    </source>
</evidence>
<comment type="catalytic activity">
    <reaction evidence="6">
        <text>pseudouridine(1915) in 23S rRNA + S-adenosyl-L-methionine = N(3)-methylpseudouridine(1915) in 23S rRNA + S-adenosyl-L-homocysteine + H(+)</text>
        <dbReference type="Rhea" id="RHEA:42752"/>
        <dbReference type="Rhea" id="RHEA-COMP:10221"/>
        <dbReference type="Rhea" id="RHEA-COMP:10222"/>
        <dbReference type="ChEBI" id="CHEBI:15378"/>
        <dbReference type="ChEBI" id="CHEBI:57856"/>
        <dbReference type="ChEBI" id="CHEBI:59789"/>
        <dbReference type="ChEBI" id="CHEBI:65314"/>
        <dbReference type="ChEBI" id="CHEBI:74486"/>
        <dbReference type="EC" id="2.1.1.177"/>
    </reaction>
</comment>
<keyword evidence="4 6" id="KW-0949">S-adenosyl-L-methionine</keyword>
<evidence type="ECO:0000256" key="2">
    <source>
        <dbReference type="ARBA" id="ARBA00022603"/>
    </source>
</evidence>
<accession>A0A097AUN7</accession>
<dbReference type="CDD" id="cd18081">
    <property type="entry name" value="RlmH-like"/>
    <property type="match status" value="1"/>
</dbReference>